<evidence type="ECO:0000256" key="1">
    <source>
        <dbReference type="SAM" id="Phobius"/>
    </source>
</evidence>
<dbReference type="Pfam" id="PF11188">
    <property type="entry name" value="DUF2975"/>
    <property type="match status" value="1"/>
</dbReference>
<dbReference type="AlphaFoldDB" id="A3XQ95"/>
<reference evidence="2 3" key="1">
    <citation type="journal article" date="2007" name="Nature">
        <title>Light stimulates growth of proteorhodopsin-containing marine Flavobacteria.</title>
        <authorList>
            <person name="Gomez-Consarnau L."/>
            <person name="Gonzalez J.M."/>
            <person name="Coll-Llado M."/>
            <person name="Gourdon P."/>
            <person name="Pascher T."/>
            <person name="Neutze R."/>
            <person name="Pedros-Alio C."/>
            <person name="Pinhassi J."/>
        </authorList>
    </citation>
    <scope>NUCLEOTIDE SEQUENCE [LARGE SCALE GENOMIC DNA]</scope>
    <source>
        <strain evidence="2 3">MED217</strain>
    </source>
</reference>
<proteinExistence type="predicted"/>
<keyword evidence="1" id="KW-1133">Transmembrane helix</keyword>
<dbReference type="InterPro" id="IPR021354">
    <property type="entry name" value="DUF2975"/>
</dbReference>
<feature type="transmembrane region" description="Helical" evidence="1">
    <location>
        <begin position="51"/>
        <end position="67"/>
    </location>
</feature>
<dbReference type="Proteomes" id="UP000001601">
    <property type="component" value="Unassembled WGS sequence"/>
</dbReference>
<keyword evidence="1" id="KW-0472">Membrane</keyword>
<evidence type="ECO:0000313" key="2">
    <source>
        <dbReference type="EMBL" id="EAQ48275.1"/>
    </source>
</evidence>
<name>A3XQ95_LEEBM</name>
<feature type="transmembrane region" description="Helical" evidence="1">
    <location>
        <begin position="87"/>
        <end position="108"/>
    </location>
</feature>
<feature type="transmembrane region" description="Helical" evidence="1">
    <location>
        <begin position="120"/>
        <end position="144"/>
    </location>
</feature>
<accession>A3XQ95</accession>
<dbReference type="EMBL" id="AANC01000009">
    <property type="protein sequence ID" value="EAQ48275.1"/>
    <property type="molecule type" value="Genomic_DNA"/>
</dbReference>
<sequence>MNLGKLFKILINILYCTFLGAIIAHPIMALFPDTFPGILETEGHYPILKNVSIYAFLIFITFMLYQFRKFANVIRANKLFSNESILISKYIGTLFIIMGSTFVLIKIISTINKTNFFQALAQSIPILIVYVIPFFIVGIFFLLLSDGFKKALTFKEENDLTV</sequence>
<dbReference type="OrthoDB" id="1448668at2"/>
<organism evidence="2 3">
    <name type="scientific">Leeuwenhoekiella blandensis (strain CECT 7118 / CCUG 51940 / KCTC 22103 / MED217)</name>
    <name type="common">Flavobacterium sp. (strain MED217)</name>
    <dbReference type="NCBI Taxonomy" id="398720"/>
    <lineage>
        <taxon>Bacteria</taxon>
        <taxon>Pseudomonadati</taxon>
        <taxon>Bacteroidota</taxon>
        <taxon>Flavobacteriia</taxon>
        <taxon>Flavobacteriales</taxon>
        <taxon>Flavobacteriaceae</taxon>
        <taxon>Leeuwenhoekiella</taxon>
    </lineage>
</organism>
<evidence type="ECO:0008006" key="4">
    <source>
        <dbReference type="Google" id="ProtNLM"/>
    </source>
</evidence>
<feature type="transmembrane region" description="Helical" evidence="1">
    <location>
        <begin position="12"/>
        <end position="31"/>
    </location>
</feature>
<protein>
    <recommendedName>
        <fullName evidence="4">DUF2975 domain-containing protein</fullName>
    </recommendedName>
</protein>
<dbReference type="HOGENOM" id="CLU_1633328_0_0_10"/>
<keyword evidence="3" id="KW-1185">Reference proteome</keyword>
<dbReference type="STRING" id="398720.MED217_00715"/>
<keyword evidence="1" id="KW-0812">Transmembrane</keyword>
<gene>
    <name evidence="2" type="ORF">MED217_00715</name>
</gene>
<comment type="caution">
    <text evidence="2">The sequence shown here is derived from an EMBL/GenBank/DDBJ whole genome shotgun (WGS) entry which is preliminary data.</text>
</comment>
<evidence type="ECO:0000313" key="3">
    <source>
        <dbReference type="Proteomes" id="UP000001601"/>
    </source>
</evidence>
<dbReference type="RefSeq" id="WP_009778538.1">
    <property type="nucleotide sequence ID" value="NZ_CH672395.1"/>
</dbReference>